<organism evidence="1">
    <name type="scientific">Pseudoalteromonas sp. SD03</name>
    <dbReference type="NCBI Taxonomy" id="3231719"/>
    <lineage>
        <taxon>Bacteria</taxon>
        <taxon>Pseudomonadati</taxon>
        <taxon>Pseudomonadota</taxon>
        <taxon>Gammaproteobacteria</taxon>
        <taxon>Alteromonadales</taxon>
        <taxon>Pseudoalteromonadaceae</taxon>
        <taxon>Pseudoalteromonas</taxon>
    </lineage>
</organism>
<dbReference type="AlphaFoldDB" id="A0AB39AWJ0"/>
<sequence length="152" mass="16808">MVKKFFKYLGFGILSVVIFFIGIGVVASINTVDKEAVFEPFIVKAIPKLATWEVTPFKELMSEQGYTSATSEQWELYVKKVAKLGVFQSVGKAELQNWKTLSPVGSSSVTYAVYQVPVTFDTGLAHIQLGLQSSDGKVEINSIKFLSDLLMQ</sequence>
<gene>
    <name evidence="1" type="ORF">ABZP26_17830</name>
</gene>
<reference evidence="1" key="1">
    <citation type="submission" date="2024-07" db="EMBL/GenBank/DDBJ databases">
        <authorList>
            <person name="Jiang Y."/>
            <person name="Qin Q."/>
        </authorList>
    </citation>
    <scope>NUCLEOTIDE SEQUENCE</scope>
    <source>
        <strain evidence="1">SD03</strain>
    </source>
</reference>
<evidence type="ECO:0000313" key="1">
    <source>
        <dbReference type="EMBL" id="XDH89784.1"/>
    </source>
</evidence>
<dbReference type="EMBL" id="CP162515">
    <property type="protein sequence ID" value="XDH89784.1"/>
    <property type="molecule type" value="Genomic_DNA"/>
</dbReference>
<dbReference type="RefSeq" id="WP_232311364.1">
    <property type="nucleotide sequence ID" value="NZ_CP162515.1"/>
</dbReference>
<protein>
    <recommendedName>
        <fullName evidence="2">DUF4019 domain-containing protein</fullName>
    </recommendedName>
</protein>
<name>A0AB39AWJ0_9GAMM</name>
<proteinExistence type="predicted"/>
<evidence type="ECO:0008006" key="2">
    <source>
        <dbReference type="Google" id="ProtNLM"/>
    </source>
</evidence>
<accession>A0AB39AWJ0</accession>